<dbReference type="EMBL" id="FKLM01000008">
    <property type="protein sequence ID" value="SAM39741.1"/>
    <property type="molecule type" value="Genomic_DNA"/>
</dbReference>
<dbReference type="InterPro" id="IPR005744">
    <property type="entry name" value="Hy-lIII"/>
</dbReference>
<reference evidence="16 24" key="1">
    <citation type="submission" date="2015-06" db="EMBL/GenBank/DDBJ databases">
        <title>The Genome Sequence of Enterococcus faecium 131EA1.</title>
        <authorList>
            <consortium name="The Broad Institute Genomics Platform"/>
            <consortium name="The Broad Institute Genome Sequencing Center for Infectious Disease"/>
            <person name="Earl A.M."/>
            <person name="Van Tyne D."/>
            <person name="Lebreton F."/>
            <person name="Saavedra J.T."/>
            <person name="Gilmore M.S."/>
            <person name="Manson Mcguire A."/>
            <person name="Clock S."/>
            <person name="Crupain M."/>
            <person name="Rangan U."/>
            <person name="Young S."/>
            <person name="Abouelleil A."/>
            <person name="Cao P."/>
            <person name="Chapman S.B."/>
            <person name="Griggs A."/>
            <person name="Priest M."/>
            <person name="Shea T."/>
            <person name="Wortman J."/>
            <person name="Nusbaum C."/>
            <person name="Birren B."/>
        </authorList>
    </citation>
    <scope>NUCLEOTIDE SEQUENCE [LARGE SCALE GENOMIC DNA]</scope>
    <source>
        <strain evidence="16 24">131EA1</strain>
    </source>
</reference>
<evidence type="ECO:0000313" key="23">
    <source>
        <dbReference type="Proteomes" id="UP000249070"/>
    </source>
</evidence>
<comment type="similarity">
    <text evidence="2">Belongs to the UPF0073 (Hly-III) family.</text>
</comment>
<comment type="subcellular location">
    <subcellularLocation>
        <location evidence="1">Endomembrane system</location>
        <topology evidence="1">Multi-pass membrane protein</topology>
    </subcellularLocation>
</comment>
<reference evidence="17 25" key="6">
    <citation type="submission" date="2017-12" db="EMBL/GenBank/DDBJ databases">
        <title>A pool of 800 enterococci isolated from chicken carcass rinse samples from New Zealand.</title>
        <authorList>
            <person name="Zhang J."/>
            <person name="Rogers L."/>
            <person name="Midwinter A."/>
            <person name="French N."/>
        </authorList>
    </citation>
    <scope>NUCLEOTIDE SEQUENCE [LARGE SCALE GENOMIC DNA]</scope>
    <source>
        <strain evidence="17 25">EN697</strain>
    </source>
</reference>
<feature type="transmembrane region" description="Helical" evidence="7">
    <location>
        <begin position="196"/>
        <end position="216"/>
    </location>
</feature>
<evidence type="ECO:0000313" key="25">
    <source>
        <dbReference type="Proteomes" id="UP000289562"/>
    </source>
</evidence>
<dbReference type="STRING" id="1352.AL014_04795"/>
<evidence type="ECO:0000313" key="13">
    <source>
        <dbReference type="EMBL" id="OOL80312.1"/>
    </source>
</evidence>
<evidence type="ECO:0000313" key="8">
    <source>
        <dbReference type="EMBL" id="KAB7576544.1"/>
    </source>
</evidence>
<keyword evidence="3 7" id="KW-0812">Transmembrane</keyword>
<dbReference type="GO" id="GO:0046872">
    <property type="term" value="F:metal ion binding"/>
    <property type="evidence" value="ECO:0007669"/>
    <property type="project" value="UniProtKB-KW"/>
</dbReference>
<dbReference type="EMBL" id="LRHK01000005">
    <property type="protein sequence ID" value="KWX16601.1"/>
    <property type="molecule type" value="Genomic_DNA"/>
</dbReference>
<keyword evidence="4 7" id="KW-1133">Transmembrane helix</keyword>
<feature type="binding site" evidence="6">
    <location>
        <position position="70"/>
    </location>
    <ligand>
        <name>Zn(2+)</name>
        <dbReference type="ChEBI" id="CHEBI:29105"/>
    </ligand>
</feature>
<evidence type="ECO:0000313" key="24">
    <source>
        <dbReference type="Proteomes" id="UP000253144"/>
    </source>
</evidence>
<dbReference type="NCBIfam" id="TIGR01065">
    <property type="entry name" value="hlyIII"/>
    <property type="match status" value="1"/>
</dbReference>
<evidence type="ECO:0000256" key="7">
    <source>
        <dbReference type="SAM" id="Phobius"/>
    </source>
</evidence>
<evidence type="ECO:0000313" key="17">
    <source>
        <dbReference type="EMBL" id="RXU92295.1"/>
    </source>
</evidence>
<dbReference type="GO" id="GO:0016020">
    <property type="term" value="C:membrane"/>
    <property type="evidence" value="ECO:0007669"/>
    <property type="project" value="InterPro"/>
</dbReference>
<dbReference type="Proteomes" id="UP000469871">
    <property type="component" value="Unassembled WGS sequence"/>
</dbReference>
<evidence type="ECO:0000256" key="1">
    <source>
        <dbReference type="ARBA" id="ARBA00004127"/>
    </source>
</evidence>
<evidence type="ECO:0000313" key="9">
    <source>
        <dbReference type="EMBL" id="KWX16601.1"/>
    </source>
</evidence>
<reference evidence="12" key="11">
    <citation type="submission" date="2023-03" db="EMBL/GenBank/DDBJ databases">
        <authorList>
            <person name="Shen W."/>
            <person name="Cai J."/>
        </authorList>
    </citation>
    <scope>NUCLEOTIDE SEQUENCE</scope>
    <source>
        <strain evidence="12">B1010-2</strain>
    </source>
</reference>
<dbReference type="EMBL" id="PJVH01000002">
    <property type="protein sequence ID" value="RXU92295.1"/>
    <property type="molecule type" value="Genomic_DNA"/>
</dbReference>
<dbReference type="GeneID" id="66454048"/>
<dbReference type="Proteomes" id="UP001260956">
    <property type="component" value="Unassembled WGS sequence"/>
</dbReference>
<dbReference type="Proteomes" id="UP000070452">
    <property type="component" value="Unassembled WGS sequence"/>
</dbReference>
<evidence type="ECO:0000313" key="10">
    <source>
        <dbReference type="EMBL" id="MBX4222311.1"/>
    </source>
</evidence>
<dbReference type="Proteomes" id="UP000249070">
    <property type="component" value="Unassembled WGS sequence"/>
</dbReference>
<reference evidence="14 22" key="5">
    <citation type="submission" date="2017-05" db="EMBL/GenBank/DDBJ databases">
        <title>The Genome Sequence of Enterococcus faecium 6F2_DIV0138.</title>
        <authorList>
            <consortium name="The Broad Institute Genomics Platform"/>
            <consortium name="The Broad Institute Genomic Center for Infectious Diseases"/>
            <person name="Earl A."/>
            <person name="Manson A."/>
            <person name="Schwartman J."/>
            <person name="Gilmore M."/>
            <person name="Abouelleil A."/>
            <person name="Cao P."/>
            <person name="Chapman S."/>
            <person name="Cusick C."/>
            <person name="Shea T."/>
            <person name="Young S."/>
            <person name="Neafsey D."/>
            <person name="Nusbaum C."/>
            <person name="Birren B."/>
        </authorList>
    </citation>
    <scope>NUCLEOTIDE SEQUENCE [LARGE SCALE GENOMIC DNA]</scope>
    <source>
        <strain evidence="14 22">6F2_DIV0138</strain>
    </source>
</reference>
<evidence type="ECO:0000313" key="21">
    <source>
        <dbReference type="Proteomes" id="UP000191171"/>
    </source>
</evidence>
<evidence type="ECO:0000256" key="2">
    <source>
        <dbReference type="ARBA" id="ARBA00008488"/>
    </source>
</evidence>
<dbReference type="EMBL" id="LEQJ01000006">
    <property type="protein sequence ID" value="RBS32697.1"/>
    <property type="molecule type" value="Genomic_DNA"/>
</dbReference>
<reference evidence="18 20" key="3">
    <citation type="submission" date="2016-04" db="EMBL/GenBank/DDBJ databases">
        <authorList>
            <person name="Millard A."/>
        </authorList>
    </citation>
    <scope>NUCLEOTIDE SEQUENCE [LARGE SCALE GENOMIC DNA]</scope>
    <source>
        <strain evidence="18">Isolate 22</strain>
    </source>
</reference>
<reference evidence="10" key="9">
    <citation type="journal article" date="2022" name="J. Anim. Sci.">
        <title>Whole genome sequence analyses-based assessment of virulence potential and antimicrobial susceptibilities and resistance of Enterococcus faecium strains isolated from commercial swine and cattle probiotic products.</title>
        <authorList>
            <person name="Shridhar P.B."/>
            <person name="Amachawadi R.G."/>
            <person name="Tokach M."/>
            <person name="Patel I."/>
            <person name="Gangiredla J."/>
            <person name="Mammel M."/>
            <person name="Nagaraja T.G."/>
        </authorList>
    </citation>
    <scope>NUCLEOTIDE SEQUENCE</scope>
    <source>
        <strain evidence="10">EF215</strain>
    </source>
</reference>
<dbReference type="Proteomes" id="UP000183509">
    <property type="component" value="Unassembled WGS sequence"/>
</dbReference>
<dbReference type="EMBL" id="QHGU01000011">
    <property type="protein sequence ID" value="PZM56535.1"/>
    <property type="molecule type" value="Genomic_DNA"/>
</dbReference>
<feature type="binding site" evidence="6">
    <location>
        <position position="195"/>
    </location>
    <ligand>
        <name>Zn(2+)</name>
        <dbReference type="ChEBI" id="CHEBI:29105"/>
    </ligand>
</feature>
<dbReference type="InterPro" id="IPR004254">
    <property type="entry name" value="AdipoR/HlyIII-related"/>
</dbReference>
<dbReference type="Proteomes" id="UP000194737">
    <property type="component" value="Unassembled WGS sequence"/>
</dbReference>
<dbReference type="PATRIC" id="fig|1352.1358.peg.2046"/>
<reference evidence="8 26" key="8">
    <citation type="submission" date="2019-10" db="EMBL/GenBank/DDBJ databases">
        <title>Evolutionary dynamics of vancomycin-resistant Enterococcus faecium during gastrointestinal tract colonization and bloodstream infection in immunocompromised pediatric patients.</title>
        <authorList>
            <person name="Chilambi G.S."/>
            <person name="Nordstrom H.R."/>
            <person name="Evans D.R."/>
            <person name="Ferrolino J."/>
            <person name="Hayden R.T."/>
            <person name="Maron G.M."/>
            <person name="Vo A.N."/>
            <person name="Gilmore M.S."/>
            <person name="Wolf J."/>
            <person name="Rosch J.W."/>
            <person name="Van Tyne D."/>
        </authorList>
    </citation>
    <scope>NUCLEOTIDE SEQUENCE [LARGE SCALE GENOMIC DNA]</scope>
    <source>
        <strain evidence="8 26">VRECG27</strain>
    </source>
</reference>
<dbReference type="OMA" id="NAWTHLV"/>
<gene>
    <name evidence="14" type="ORF">A5804_001626</name>
    <name evidence="9" type="ORF">AWT83_13860</name>
    <name evidence="13" type="ORF">B1P95_11615</name>
    <name evidence="17" type="ORF">CYQ77_01245</name>
    <name evidence="15" type="ORF">DKP91_03475</name>
    <name evidence="18" type="ORF">DTPHA_600792</name>
    <name evidence="16" type="ORF">EB12_01178</name>
    <name evidence="8" type="ORF">GBM73_04060</name>
    <name evidence="10" type="ORF">KYX88_05550</name>
    <name evidence="11" type="ORF">M3X98_04595</name>
    <name evidence="12" type="ORF">P6Z85_00995</name>
</gene>
<reference evidence="9 19" key="2">
    <citation type="submission" date="2016-01" db="EMBL/GenBank/DDBJ databases">
        <title>Molecular Mechanisms for transfer of large genomic segments between Enterococcus faecium strains.</title>
        <authorList>
            <person name="Garcia-Solache M.A."/>
            <person name="Lebreton F."/>
            <person name="Mclaughlin R.E."/>
            <person name="Whiteaker J.D."/>
            <person name="Gilmore M.S."/>
            <person name="Rice L.B."/>
        </authorList>
    </citation>
    <scope>NUCLEOTIDE SEQUENCE [LARGE SCALE GENOMIC DNA]</scope>
    <source>
        <strain evidence="9 19">D344RRF x C68</strain>
    </source>
</reference>
<dbReference type="EMBL" id="WEFP01000001">
    <property type="protein sequence ID" value="KAB7576544.1"/>
    <property type="molecule type" value="Genomic_DNA"/>
</dbReference>
<dbReference type="PANTHER" id="PTHR20855">
    <property type="entry name" value="ADIPOR/PROGESTIN RECEPTOR-RELATED"/>
    <property type="match status" value="1"/>
</dbReference>
<feature type="transmembrane region" description="Helical" evidence="7">
    <location>
        <begin position="12"/>
        <end position="37"/>
    </location>
</feature>
<feature type="transmembrane region" description="Helical" evidence="7">
    <location>
        <begin position="143"/>
        <end position="162"/>
    </location>
</feature>
<dbReference type="PANTHER" id="PTHR20855:SF129">
    <property type="entry name" value="HEMOLYSIN-3 HOMOLOG"/>
    <property type="match status" value="1"/>
</dbReference>
<feature type="transmembrane region" description="Helical" evidence="7">
    <location>
        <begin position="111"/>
        <end position="131"/>
    </location>
</feature>
<keyword evidence="6" id="KW-0862">Zinc</keyword>
<evidence type="ECO:0000313" key="20">
    <source>
        <dbReference type="Proteomes" id="UP000183509"/>
    </source>
</evidence>
<dbReference type="Proteomes" id="UP001139644">
    <property type="component" value="Unassembled WGS sequence"/>
</dbReference>
<evidence type="ECO:0000256" key="4">
    <source>
        <dbReference type="ARBA" id="ARBA00022989"/>
    </source>
</evidence>
<dbReference type="Proteomes" id="UP000191171">
    <property type="component" value="Unassembled WGS sequence"/>
</dbReference>
<dbReference type="EMBL" id="JAIFOC010000039">
    <property type="protein sequence ID" value="MBX4222311.1"/>
    <property type="molecule type" value="Genomic_DNA"/>
</dbReference>
<dbReference type="RefSeq" id="WP_002288393.1">
    <property type="nucleotide sequence ID" value="NZ_AP019394.1"/>
</dbReference>
<dbReference type="EMBL" id="JARPTX010000002">
    <property type="protein sequence ID" value="MDT2368768.1"/>
    <property type="molecule type" value="Genomic_DNA"/>
</dbReference>
<dbReference type="EMBL" id="JAMWMK010000005">
    <property type="protein sequence ID" value="MDC4247336.1"/>
    <property type="molecule type" value="Genomic_DNA"/>
</dbReference>
<keyword evidence="5 7" id="KW-0472">Membrane</keyword>
<evidence type="ECO:0000313" key="26">
    <source>
        <dbReference type="Proteomes" id="UP000469871"/>
    </source>
</evidence>
<dbReference type="Pfam" id="PF03006">
    <property type="entry name" value="HlyIII"/>
    <property type="match status" value="1"/>
</dbReference>
<dbReference type="Proteomes" id="UP000289562">
    <property type="component" value="Unassembled WGS sequence"/>
</dbReference>
<reference evidence="13 21" key="4">
    <citation type="submission" date="2017-02" db="EMBL/GenBank/DDBJ databases">
        <title>Clonality and virulence of isolates of VRE in Hematopoietic Stem Cell Transplanted (HSCT) patients.</title>
        <authorList>
            <person name="Marchi A.P."/>
            <person name="Martins R.C."/>
            <person name="Marie S.K."/>
            <person name="Levin A.S."/>
            <person name="Costa S.F."/>
        </authorList>
    </citation>
    <scope>NUCLEOTIDE SEQUENCE [LARGE SCALE GENOMIC DNA]</scope>
    <source>
        <strain evidence="13 21">LIM1759</strain>
    </source>
</reference>
<dbReference type="EMBL" id="MVGJ01000073">
    <property type="protein sequence ID" value="OOL80312.1"/>
    <property type="molecule type" value="Genomic_DNA"/>
</dbReference>
<evidence type="ECO:0000256" key="3">
    <source>
        <dbReference type="ARBA" id="ARBA00022692"/>
    </source>
</evidence>
<dbReference type="EMBL" id="NGLB01000001">
    <property type="protein sequence ID" value="OTO00132.1"/>
    <property type="molecule type" value="Genomic_DNA"/>
</dbReference>
<comment type="caution">
    <text evidence="9">The sequence shown here is derived from an EMBL/GenBank/DDBJ whole genome shotgun (WGS) entry which is preliminary data.</text>
</comment>
<feature type="transmembrane region" description="Helical" evidence="7">
    <location>
        <begin position="168"/>
        <end position="189"/>
    </location>
</feature>
<evidence type="ECO:0000313" key="12">
    <source>
        <dbReference type="EMBL" id="MDT2368768.1"/>
    </source>
</evidence>
<dbReference type="Proteomes" id="UP000253144">
    <property type="component" value="Unassembled WGS sequence"/>
</dbReference>
<evidence type="ECO:0000256" key="6">
    <source>
        <dbReference type="PIRSR" id="PIRSR604254-1"/>
    </source>
</evidence>
<proteinExistence type="inferred from homology"/>
<feature type="binding site" evidence="6">
    <location>
        <position position="199"/>
    </location>
    <ligand>
        <name>Zn(2+)</name>
        <dbReference type="ChEBI" id="CHEBI:29105"/>
    </ligand>
</feature>
<organism evidence="9 19">
    <name type="scientific">Enterococcus faecium</name>
    <name type="common">Streptococcus faecium</name>
    <dbReference type="NCBI Taxonomy" id="1352"/>
    <lineage>
        <taxon>Bacteria</taxon>
        <taxon>Bacillati</taxon>
        <taxon>Bacillota</taxon>
        <taxon>Bacilli</taxon>
        <taxon>Lactobacillales</taxon>
        <taxon>Enterococcaceae</taxon>
        <taxon>Enterococcus</taxon>
    </lineage>
</organism>
<feature type="transmembrane region" description="Helical" evidence="7">
    <location>
        <begin position="49"/>
        <end position="75"/>
    </location>
</feature>
<dbReference type="GO" id="GO:0140911">
    <property type="term" value="F:pore-forming activity"/>
    <property type="evidence" value="ECO:0007669"/>
    <property type="project" value="InterPro"/>
</dbReference>
<evidence type="ECO:0000313" key="14">
    <source>
        <dbReference type="EMBL" id="OTO00132.1"/>
    </source>
</evidence>
<evidence type="ECO:0000313" key="22">
    <source>
        <dbReference type="Proteomes" id="UP000194737"/>
    </source>
</evidence>
<reference evidence="11" key="10">
    <citation type="submission" date="2022-05" db="EMBL/GenBank/DDBJ databases">
        <title>Draft genome sequences of Clostridium perfringens strains isolated from Peru.</title>
        <authorList>
            <person name="Hurtado R."/>
            <person name="Lima L."/>
            <person name="Sousa T."/>
            <person name="Jaiswal A.K."/>
            <person name="Tiwari S."/>
            <person name="Maturrano L."/>
            <person name="Brenig B."/>
            <person name="Azevedo V."/>
        </authorList>
    </citation>
    <scope>NUCLEOTIDE SEQUENCE</scope>
    <source>
        <strain evidence="11">CP4</strain>
    </source>
</reference>
<reference evidence="15 23" key="7">
    <citation type="submission" date="2018-05" db="EMBL/GenBank/DDBJ databases">
        <title>Vancomycin-resistant Enterococcus faecium strain from Chelyabinsk, Russia.</title>
        <authorList>
            <person name="Gostev V."/>
            <person name="Goncharov A."/>
            <person name="Kolodzhieva V."/>
            <person name="Suvorov A."/>
            <person name="Sidorenko S."/>
            <person name="Zueva L."/>
        </authorList>
    </citation>
    <scope>NUCLEOTIDE SEQUENCE [LARGE SCALE GENOMIC DNA]</scope>
    <source>
        <strain evidence="15 23">20</strain>
    </source>
</reference>
<evidence type="ECO:0000313" key="18">
    <source>
        <dbReference type="EMBL" id="SAM39741.1"/>
    </source>
</evidence>
<dbReference type="AlphaFoldDB" id="A0A132P2Q3"/>
<accession>A0A132P2Q3</accession>
<dbReference type="GO" id="GO:0012505">
    <property type="term" value="C:endomembrane system"/>
    <property type="evidence" value="ECO:0007669"/>
    <property type="project" value="UniProtKB-SubCell"/>
</dbReference>
<name>A0A132P2Q3_ENTFC</name>
<evidence type="ECO:0000313" key="11">
    <source>
        <dbReference type="EMBL" id="MDC4247336.1"/>
    </source>
</evidence>
<sequence length="217" mass="24444">MEKTKFNRTYEILNEVFNAVTHGIGTGLSIAGLVVLLVKGAHLHSSLHIVSYAIYGSMMILLFLTSTLFHSLIFTKAKKVFQVFDHSSIFLLIAGSYTPFCLLSIRGWLGWTLFVLIWLFAILGIIYKALTLHKRERVSKVSTIIYIFMGWLCVVAAVPLYHSLGMTGVILMVAGGLSYTIGAFFYSLNSIRYMHVVWHLFVMLGAGFMYFSVLFFT</sequence>
<evidence type="ECO:0000313" key="16">
    <source>
        <dbReference type="EMBL" id="RBS32697.1"/>
    </source>
</evidence>
<dbReference type="Proteomes" id="UP001141166">
    <property type="component" value="Unassembled WGS sequence"/>
</dbReference>
<keyword evidence="6" id="KW-0479">Metal-binding</keyword>
<protein>
    <submittedName>
        <fullName evidence="9 14">Hemolysin III</fullName>
    </submittedName>
    <submittedName>
        <fullName evidence="8">Hemolysin III family protein</fullName>
    </submittedName>
</protein>
<evidence type="ECO:0000256" key="5">
    <source>
        <dbReference type="ARBA" id="ARBA00023136"/>
    </source>
</evidence>
<evidence type="ECO:0000313" key="19">
    <source>
        <dbReference type="Proteomes" id="UP000070452"/>
    </source>
</evidence>
<evidence type="ECO:0000313" key="15">
    <source>
        <dbReference type="EMBL" id="PZM56535.1"/>
    </source>
</evidence>
<feature type="transmembrane region" description="Helical" evidence="7">
    <location>
        <begin position="87"/>
        <end position="105"/>
    </location>
</feature>